<dbReference type="SUPFAM" id="SSF46785">
    <property type="entry name" value="Winged helix' DNA-binding domain"/>
    <property type="match status" value="1"/>
</dbReference>
<dbReference type="Proteomes" id="UP001296706">
    <property type="component" value="Unassembled WGS sequence"/>
</dbReference>
<dbReference type="PANTHER" id="PTHR33204">
    <property type="entry name" value="TRANSCRIPTIONAL REGULATOR, MARR FAMILY"/>
    <property type="match status" value="1"/>
</dbReference>
<dbReference type="InterPro" id="IPR036390">
    <property type="entry name" value="WH_DNA-bd_sf"/>
</dbReference>
<evidence type="ECO:0000256" key="3">
    <source>
        <dbReference type="ARBA" id="ARBA00023163"/>
    </source>
</evidence>
<accession>A0ABX1RK24</accession>
<comment type="caution">
    <text evidence="5">The sequence shown here is derived from an EMBL/GenBank/DDBJ whole genome shotgun (WGS) entry which is preliminary data.</text>
</comment>
<proteinExistence type="predicted"/>
<evidence type="ECO:0000256" key="1">
    <source>
        <dbReference type="ARBA" id="ARBA00023015"/>
    </source>
</evidence>
<organism evidence="5 6">
    <name type="scientific">Pseudonocardia xinjiangensis</name>
    <dbReference type="NCBI Taxonomy" id="75289"/>
    <lineage>
        <taxon>Bacteria</taxon>
        <taxon>Bacillati</taxon>
        <taxon>Actinomycetota</taxon>
        <taxon>Actinomycetes</taxon>
        <taxon>Pseudonocardiales</taxon>
        <taxon>Pseudonocardiaceae</taxon>
        <taxon>Pseudonocardia</taxon>
    </lineage>
</organism>
<evidence type="ECO:0000259" key="4">
    <source>
        <dbReference type="PROSITE" id="PS51118"/>
    </source>
</evidence>
<evidence type="ECO:0000313" key="5">
    <source>
        <dbReference type="EMBL" id="NMH80181.1"/>
    </source>
</evidence>
<protein>
    <submittedName>
        <fullName evidence="5">Helix-turn-helix transcriptional regulator</fullName>
    </submittedName>
</protein>
<name>A0ABX1RK24_9PSEU</name>
<dbReference type="InterPro" id="IPR036388">
    <property type="entry name" value="WH-like_DNA-bd_sf"/>
</dbReference>
<gene>
    <name evidence="5" type="ORF">HF577_24230</name>
</gene>
<evidence type="ECO:0000313" key="6">
    <source>
        <dbReference type="Proteomes" id="UP001296706"/>
    </source>
</evidence>
<reference evidence="5 6" key="1">
    <citation type="submission" date="2020-04" db="EMBL/GenBank/DDBJ databases">
        <authorList>
            <person name="Klaysubun C."/>
            <person name="Duangmal K."/>
            <person name="Lipun K."/>
        </authorList>
    </citation>
    <scope>NUCLEOTIDE SEQUENCE [LARGE SCALE GENOMIC DNA]</scope>
    <source>
        <strain evidence="5 6">JCM 11839</strain>
    </source>
</reference>
<dbReference type="PANTHER" id="PTHR33204:SF18">
    <property type="entry name" value="TRANSCRIPTIONAL REGULATORY PROTEIN"/>
    <property type="match status" value="1"/>
</dbReference>
<dbReference type="InterPro" id="IPR002577">
    <property type="entry name" value="HTH_HxlR"/>
</dbReference>
<keyword evidence="1" id="KW-0805">Transcription regulation</keyword>
<dbReference type="Pfam" id="PF01638">
    <property type="entry name" value="HxlR"/>
    <property type="match status" value="1"/>
</dbReference>
<dbReference type="EMBL" id="JAAXKY010000092">
    <property type="protein sequence ID" value="NMH80181.1"/>
    <property type="molecule type" value="Genomic_DNA"/>
</dbReference>
<dbReference type="Gene3D" id="1.10.10.10">
    <property type="entry name" value="Winged helix-like DNA-binding domain superfamily/Winged helix DNA-binding domain"/>
    <property type="match status" value="1"/>
</dbReference>
<keyword evidence="6" id="KW-1185">Reference proteome</keyword>
<evidence type="ECO:0000256" key="2">
    <source>
        <dbReference type="ARBA" id="ARBA00023125"/>
    </source>
</evidence>
<keyword evidence="2" id="KW-0238">DNA-binding</keyword>
<dbReference type="PROSITE" id="PS51118">
    <property type="entry name" value="HTH_HXLR"/>
    <property type="match status" value="1"/>
</dbReference>
<sequence length="174" mass="18806">MAAEHIDPTSLPGRPCALAAALELVGDRWALLAMREVFFGNHQFNQIARNTGAPRDRIAARLKSLVEAGILEQRPGVDGSRHHGYHLTEAGRALGPAILALMDWGDKWVVTEPAMRKIHGDHPLAIAMVCETCGEPADESHITREMVAPNWNLAGPLAVHAHPKGARRSAAGQE</sequence>
<feature type="domain" description="HTH hxlR-type" evidence="4">
    <location>
        <begin position="16"/>
        <end position="113"/>
    </location>
</feature>
<dbReference type="RefSeq" id="WP_169398241.1">
    <property type="nucleotide sequence ID" value="NZ_BAAAJH010000014.1"/>
</dbReference>
<keyword evidence="3" id="KW-0804">Transcription</keyword>